<dbReference type="PANTHER" id="PTHR43399:SF4">
    <property type="entry name" value="CELL WALL-ASSOCIATED PROTEASE"/>
    <property type="match status" value="1"/>
</dbReference>
<dbReference type="InterPro" id="IPR013783">
    <property type="entry name" value="Ig-like_fold"/>
</dbReference>
<dbReference type="RefSeq" id="WP_002701600.1">
    <property type="nucleotide sequence ID" value="NZ_AAWS01000039.1"/>
</dbReference>
<comment type="caution">
    <text evidence="8">The sequence shown here is derived from an EMBL/GenBank/DDBJ whole genome shotgun (WGS) entry which is preliminary data.</text>
</comment>
<evidence type="ECO:0000313" key="9">
    <source>
        <dbReference type="Proteomes" id="UP000004095"/>
    </source>
</evidence>
<organism evidence="8 9">
    <name type="scientific">Microscilla marina ATCC 23134</name>
    <dbReference type="NCBI Taxonomy" id="313606"/>
    <lineage>
        <taxon>Bacteria</taxon>
        <taxon>Pseudomonadati</taxon>
        <taxon>Bacteroidota</taxon>
        <taxon>Cytophagia</taxon>
        <taxon>Cytophagales</taxon>
        <taxon>Microscillaceae</taxon>
        <taxon>Microscilla</taxon>
    </lineage>
</organism>
<gene>
    <name evidence="8" type="ORF">M23134_06369</name>
</gene>
<dbReference type="Pfam" id="PF00082">
    <property type="entry name" value="Peptidase_S8"/>
    <property type="match status" value="1"/>
</dbReference>
<evidence type="ECO:0000256" key="6">
    <source>
        <dbReference type="SAM" id="SignalP"/>
    </source>
</evidence>
<dbReference type="InterPro" id="IPR036116">
    <property type="entry name" value="FN3_sf"/>
</dbReference>
<dbReference type="PRINTS" id="PR00723">
    <property type="entry name" value="SUBTILISIN"/>
</dbReference>
<dbReference type="InterPro" id="IPR051048">
    <property type="entry name" value="Peptidase_S8/S53_subtilisin"/>
</dbReference>
<feature type="signal peptide" evidence="6">
    <location>
        <begin position="1"/>
        <end position="24"/>
    </location>
</feature>
<dbReference type="PROSITE" id="PS00138">
    <property type="entry name" value="SUBTILASE_SER"/>
    <property type="match status" value="1"/>
</dbReference>
<evidence type="ECO:0000259" key="7">
    <source>
        <dbReference type="PROSITE" id="PS50853"/>
    </source>
</evidence>
<dbReference type="PROSITE" id="PS51892">
    <property type="entry name" value="SUBTILASE"/>
    <property type="match status" value="1"/>
</dbReference>
<dbReference type="Pfam" id="PF20009">
    <property type="entry name" value="GEVED"/>
    <property type="match status" value="1"/>
</dbReference>
<dbReference type="InterPro" id="IPR000209">
    <property type="entry name" value="Peptidase_S8/S53_dom"/>
</dbReference>
<dbReference type="InterPro" id="IPR015500">
    <property type="entry name" value="Peptidase_S8_subtilisin-rel"/>
</dbReference>
<dbReference type="Pfam" id="PF18962">
    <property type="entry name" value="Por_Secre_tail"/>
    <property type="match status" value="1"/>
</dbReference>
<keyword evidence="2 5" id="KW-0645">Protease</keyword>
<feature type="domain" description="Fibronectin type-III" evidence="7">
    <location>
        <begin position="589"/>
        <end position="676"/>
    </location>
</feature>
<evidence type="ECO:0000256" key="5">
    <source>
        <dbReference type="PROSITE-ProRule" id="PRU01240"/>
    </source>
</evidence>
<evidence type="ECO:0000256" key="1">
    <source>
        <dbReference type="ARBA" id="ARBA00011073"/>
    </source>
</evidence>
<dbReference type="InterPro" id="IPR026444">
    <property type="entry name" value="Secre_tail"/>
</dbReference>
<dbReference type="NCBIfam" id="TIGR04183">
    <property type="entry name" value="Por_Secre_tail"/>
    <property type="match status" value="1"/>
</dbReference>
<dbReference type="Gene3D" id="2.60.40.10">
    <property type="entry name" value="Immunoglobulins"/>
    <property type="match status" value="1"/>
</dbReference>
<keyword evidence="4 5" id="KW-0720">Serine protease</keyword>
<dbReference type="Gene3D" id="3.40.50.200">
    <property type="entry name" value="Peptidase S8/S53 domain"/>
    <property type="match status" value="1"/>
</dbReference>
<sequence length="919" mass="98607">MLNLRKGFTWLVVLLGVSAMSARAQQRYTQRQTQKLKTLSRTYLKKSQTQRAQAYQRAKNLGIATRIISEGKVMELQRFTANGIPLYNITYNATAAQTISTDRVHTDLGITGNGMTLGIWDGGAVRTTHREFMNNGNSRVTQQDGAPTLNFHATHVAGTMVAAGVTANAKGMAYEASLDAYDWNDDLAEMTDAAANGLLLSNHSYGKGTGWEWNDQHRVWLWFGDVSISTVEDYKFGFYDEEARALDNIAVNAPNYLICKAAGNDRNNNRVGEHYYFDNGGNAVRSFDFRNPDGNYDCIGGAATAKNILTVGAVNDIVGGYTRAADVVQSNFSSWGPTDDGRIKPDIVANGVTLNSTWHTADDAYSSISGTSMATPSVTGSLGLLQQYYHGRNNNTYMRSATLKALAIHTADEAGAADGPDYQNGWGLMNTKSAADVITNRNNTSRIEEQTLDNNGNYTIDIMATGNEPLVATIVWTDLAGTPVAPALDPANRMLVNDLDIRITHRNATTGAVTTHQPWMLDPANPANAATRGDNDRDNVEKIFIANPVAGTYTITVTHKGNLRNNNSQTFSMIVTGINVNNNNVACAIPAALNTSNIANTSAVLNWGAVAGATSYDVRYRAQGTANWTNINAVNGTSTNISGLTQATTYEFQVRTNCVGGSSAYAGIVNFVTNGAPTGYCAAKGGTADEYIQRVQFGTINNVSGDNGGYGDFTAQSVTLGRGSTTTITITPAWKGQTYPEGYSVWIDLNRDGDFDDAGEQVYTRSATTAGSVSGNITIPAGAAIGQTRLRVTMRYDQIPAACGTFQWGEVEDYIVNISANGNNAAVVLTTQQVKVPTTDISLSPNPASSALNITVMSEGKATFTLMSRNGAALQTQSAKDQGGKINKTFDVSKYPAGLYLMKINANGAQYVKRVVIIK</sequence>
<feature type="active site" description="Charge relay system" evidence="5">
    <location>
        <position position="121"/>
    </location>
</feature>
<evidence type="ECO:0000256" key="4">
    <source>
        <dbReference type="ARBA" id="ARBA00022825"/>
    </source>
</evidence>
<dbReference type="PANTHER" id="PTHR43399">
    <property type="entry name" value="SUBTILISIN-RELATED"/>
    <property type="match status" value="1"/>
</dbReference>
<evidence type="ECO:0000256" key="2">
    <source>
        <dbReference type="ARBA" id="ARBA00022670"/>
    </source>
</evidence>
<dbReference type="OrthoDB" id="9792152at2"/>
<evidence type="ECO:0000256" key="3">
    <source>
        <dbReference type="ARBA" id="ARBA00022801"/>
    </source>
</evidence>
<dbReference type="SMART" id="SM00060">
    <property type="entry name" value="FN3"/>
    <property type="match status" value="1"/>
</dbReference>
<dbReference type="InterPro" id="IPR045474">
    <property type="entry name" value="GEVED"/>
</dbReference>
<accession>A1ZU50</accession>
<feature type="active site" description="Charge relay system" evidence="5">
    <location>
        <position position="152"/>
    </location>
</feature>
<dbReference type="PROSITE" id="PS50853">
    <property type="entry name" value="FN3"/>
    <property type="match status" value="1"/>
</dbReference>
<dbReference type="GO" id="GO:0004252">
    <property type="term" value="F:serine-type endopeptidase activity"/>
    <property type="evidence" value="ECO:0007669"/>
    <property type="project" value="UniProtKB-UniRule"/>
</dbReference>
<dbReference type="Proteomes" id="UP000004095">
    <property type="component" value="Unassembled WGS sequence"/>
</dbReference>
<protein>
    <submittedName>
        <fullName evidence="8">Fibronectin type III domain protein</fullName>
    </submittedName>
</protein>
<dbReference type="InterPro" id="IPR034058">
    <property type="entry name" value="TagA/B/C/D_pept_dom"/>
</dbReference>
<feature type="active site" description="Charge relay system" evidence="5">
    <location>
        <position position="372"/>
    </location>
</feature>
<dbReference type="InterPro" id="IPR008979">
    <property type="entry name" value="Galactose-bd-like_sf"/>
</dbReference>
<dbReference type="InterPro" id="IPR003961">
    <property type="entry name" value="FN3_dom"/>
</dbReference>
<dbReference type="EMBL" id="AAWS01000039">
    <property type="protein sequence ID" value="EAY26021.1"/>
    <property type="molecule type" value="Genomic_DNA"/>
</dbReference>
<dbReference type="CDD" id="cd04842">
    <property type="entry name" value="Peptidases_S8_Kp43_protease"/>
    <property type="match status" value="1"/>
</dbReference>
<dbReference type="CDD" id="cd00063">
    <property type="entry name" value="FN3"/>
    <property type="match status" value="1"/>
</dbReference>
<reference evidence="8 9" key="1">
    <citation type="submission" date="2007-01" db="EMBL/GenBank/DDBJ databases">
        <authorList>
            <person name="Haygood M."/>
            <person name="Podell S."/>
            <person name="Anderson C."/>
            <person name="Hopkinson B."/>
            <person name="Roe K."/>
            <person name="Barbeau K."/>
            <person name="Gaasterland T."/>
            <person name="Ferriera S."/>
            <person name="Johnson J."/>
            <person name="Kravitz S."/>
            <person name="Beeson K."/>
            <person name="Sutton G."/>
            <person name="Rogers Y.-H."/>
            <person name="Friedman R."/>
            <person name="Frazier M."/>
            <person name="Venter J.C."/>
        </authorList>
    </citation>
    <scope>NUCLEOTIDE SEQUENCE [LARGE SCALE GENOMIC DNA]</scope>
    <source>
        <strain evidence="8 9">ATCC 23134</strain>
    </source>
</reference>
<feature type="chain" id="PRO_5002641923" evidence="6">
    <location>
        <begin position="25"/>
        <end position="919"/>
    </location>
</feature>
<comment type="similarity">
    <text evidence="1 5">Belongs to the peptidase S8 family.</text>
</comment>
<name>A1ZU50_MICM2</name>
<dbReference type="InterPro" id="IPR036852">
    <property type="entry name" value="Peptidase_S8/S53_dom_sf"/>
</dbReference>
<dbReference type="eggNOG" id="COG1404">
    <property type="taxonomic scope" value="Bacteria"/>
</dbReference>
<keyword evidence="3 5" id="KW-0378">Hydrolase</keyword>
<proteinExistence type="inferred from homology"/>
<dbReference type="Pfam" id="PF00041">
    <property type="entry name" value="fn3"/>
    <property type="match status" value="1"/>
</dbReference>
<evidence type="ECO:0000313" key="8">
    <source>
        <dbReference type="EMBL" id="EAY26021.1"/>
    </source>
</evidence>
<dbReference type="Gene3D" id="2.60.120.380">
    <property type="match status" value="1"/>
</dbReference>
<dbReference type="AlphaFoldDB" id="A1ZU50"/>
<keyword evidence="9" id="KW-1185">Reference proteome</keyword>
<dbReference type="SUPFAM" id="SSF49785">
    <property type="entry name" value="Galactose-binding domain-like"/>
    <property type="match status" value="1"/>
</dbReference>
<keyword evidence="6" id="KW-0732">Signal</keyword>
<dbReference type="InterPro" id="IPR023828">
    <property type="entry name" value="Peptidase_S8_Ser-AS"/>
</dbReference>
<dbReference type="SUPFAM" id="SSF49265">
    <property type="entry name" value="Fibronectin type III"/>
    <property type="match status" value="1"/>
</dbReference>
<dbReference type="SUPFAM" id="SSF52743">
    <property type="entry name" value="Subtilisin-like"/>
    <property type="match status" value="1"/>
</dbReference>
<dbReference type="GO" id="GO:0006508">
    <property type="term" value="P:proteolysis"/>
    <property type="evidence" value="ECO:0007669"/>
    <property type="project" value="UniProtKB-KW"/>
</dbReference>